<dbReference type="Proteomes" id="UP000257109">
    <property type="component" value="Unassembled WGS sequence"/>
</dbReference>
<comment type="caution">
    <text evidence="1">The sequence shown here is derived from an EMBL/GenBank/DDBJ whole genome shotgun (WGS) entry which is preliminary data.</text>
</comment>
<evidence type="ECO:0000313" key="1">
    <source>
        <dbReference type="EMBL" id="RDX65195.1"/>
    </source>
</evidence>
<sequence>MPIRDEFPDEQLLHVNTPTPWFADICNFVATSQFPPKRNLKVMSNITYRMILTFGDFAMIKSYVGASWTPRSIQSSNFVMQHLEVAIMDQLG</sequence>
<dbReference type="EMBL" id="QJKJ01014022">
    <property type="protein sequence ID" value="RDX65195.1"/>
    <property type="molecule type" value="Genomic_DNA"/>
</dbReference>
<reference evidence="1" key="1">
    <citation type="submission" date="2018-05" db="EMBL/GenBank/DDBJ databases">
        <title>Draft genome of Mucuna pruriens seed.</title>
        <authorList>
            <person name="Nnadi N.E."/>
            <person name="Vos R."/>
            <person name="Hasami M.H."/>
            <person name="Devisetty U.K."/>
            <person name="Aguiy J.C."/>
        </authorList>
    </citation>
    <scope>NUCLEOTIDE SEQUENCE [LARGE SCALE GENOMIC DNA]</scope>
    <source>
        <strain evidence="1">JCA_2017</strain>
    </source>
</reference>
<gene>
    <name evidence="1" type="ORF">CR513_56177</name>
</gene>
<evidence type="ECO:0000313" key="2">
    <source>
        <dbReference type="Proteomes" id="UP000257109"/>
    </source>
</evidence>
<proteinExistence type="predicted"/>
<dbReference type="OrthoDB" id="1739755at2759"/>
<feature type="non-terminal residue" evidence="1">
    <location>
        <position position="1"/>
    </location>
</feature>
<organism evidence="1 2">
    <name type="scientific">Mucuna pruriens</name>
    <name type="common">Velvet bean</name>
    <name type="synonym">Dolichos pruriens</name>
    <dbReference type="NCBI Taxonomy" id="157652"/>
    <lineage>
        <taxon>Eukaryota</taxon>
        <taxon>Viridiplantae</taxon>
        <taxon>Streptophyta</taxon>
        <taxon>Embryophyta</taxon>
        <taxon>Tracheophyta</taxon>
        <taxon>Spermatophyta</taxon>
        <taxon>Magnoliopsida</taxon>
        <taxon>eudicotyledons</taxon>
        <taxon>Gunneridae</taxon>
        <taxon>Pentapetalae</taxon>
        <taxon>rosids</taxon>
        <taxon>fabids</taxon>
        <taxon>Fabales</taxon>
        <taxon>Fabaceae</taxon>
        <taxon>Papilionoideae</taxon>
        <taxon>50 kb inversion clade</taxon>
        <taxon>NPAAA clade</taxon>
        <taxon>indigoferoid/millettioid clade</taxon>
        <taxon>Phaseoleae</taxon>
        <taxon>Mucuna</taxon>
    </lineage>
</organism>
<dbReference type="AlphaFoldDB" id="A0A371EGM8"/>
<name>A0A371EGM8_MUCPR</name>
<protein>
    <submittedName>
        <fullName evidence="1">Uncharacterized protein</fullName>
    </submittedName>
</protein>
<accession>A0A371EGM8</accession>
<keyword evidence="2" id="KW-1185">Reference proteome</keyword>